<keyword evidence="1" id="KW-0812">Transmembrane</keyword>
<evidence type="ECO:0000313" key="2">
    <source>
        <dbReference type="EMBL" id="MBL0682049.1"/>
    </source>
</evidence>
<organism evidence="2 3">
    <name type="scientific">Aquimarina mytili</name>
    <dbReference type="NCBI Taxonomy" id="874423"/>
    <lineage>
        <taxon>Bacteria</taxon>
        <taxon>Pseudomonadati</taxon>
        <taxon>Bacteroidota</taxon>
        <taxon>Flavobacteriia</taxon>
        <taxon>Flavobacteriales</taxon>
        <taxon>Flavobacteriaceae</taxon>
        <taxon>Aquimarina</taxon>
    </lineage>
</organism>
<dbReference type="Proteomes" id="UP000651057">
    <property type="component" value="Unassembled WGS sequence"/>
</dbReference>
<reference evidence="2" key="1">
    <citation type="submission" date="2021-01" db="EMBL/GenBank/DDBJ databases">
        <authorList>
            <person name="Zhong Y.L."/>
        </authorList>
    </citation>
    <scope>NUCLEOTIDE SEQUENCE</scope>
    <source>
        <strain evidence="2">KCTC 23302</strain>
    </source>
</reference>
<keyword evidence="1" id="KW-0472">Membrane</keyword>
<dbReference type="EMBL" id="JAERQJ010000001">
    <property type="protein sequence ID" value="MBL0682049.1"/>
    <property type="molecule type" value="Genomic_DNA"/>
</dbReference>
<dbReference type="InterPro" id="IPR008620">
    <property type="entry name" value="FixH"/>
</dbReference>
<proteinExistence type="predicted"/>
<dbReference type="RefSeq" id="WP_201916054.1">
    <property type="nucleotide sequence ID" value="NZ_BAABAX010000001.1"/>
</dbReference>
<feature type="transmembrane region" description="Helical" evidence="1">
    <location>
        <begin position="6"/>
        <end position="25"/>
    </location>
</feature>
<dbReference type="Pfam" id="PF05751">
    <property type="entry name" value="FixH"/>
    <property type="match status" value="1"/>
</dbReference>
<name>A0A936ZLV2_9FLAO</name>
<comment type="caution">
    <text evidence="2">The sequence shown here is derived from an EMBL/GenBank/DDBJ whole genome shotgun (WGS) entry which is preliminary data.</text>
</comment>
<keyword evidence="3" id="KW-1185">Reference proteome</keyword>
<sequence length="148" mass="17692">MKINWGTAIVLAFIGFISFIMYFVIKMNTNEKYSHDLVTEEYYKEELAFQKEIDAEKNAKALKNNITLKKTSYGMLITFPEEKKFDKISGTIFLYRPSNKKLDFEIPISLQNNIYLIQDEYMIEGRWNITIDWQYESTSYMFKKSFTY</sequence>
<gene>
    <name evidence="2" type="ORF">JJQ60_00830</name>
</gene>
<protein>
    <submittedName>
        <fullName evidence="2">FixH family protein</fullName>
    </submittedName>
</protein>
<dbReference type="AlphaFoldDB" id="A0A936ZLV2"/>
<keyword evidence="1" id="KW-1133">Transmembrane helix</keyword>
<accession>A0A936ZLV2</accession>
<evidence type="ECO:0000256" key="1">
    <source>
        <dbReference type="SAM" id="Phobius"/>
    </source>
</evidence>
<evidence type="ECO:0000313" key="3">
    <source>
        <dbReference type="Proteomes" id="UP000651057"/>
    </source>
</evidence>